<dbReference type="GO" id="GO:0004527">
    <property type="term" value="F:exonuclease activity"/>
    <property type="evidence" value="ECO:0007669"/>
    <property type="project" value="InterPro"/>
</dbReference>
<dbReference type="SMART" id="SM00479">
    <property type="entry name" value="EXOIII"/>
    <property type="match status" value="1"/>
</dbReference>
<dbReference type="InterPro" id="IPR047021">
    <property type="entry name" value="REXO1/3/4-like"/>
</dbReference>
<dbReference type="EMBL" id="CAKOGP040002091">
    <property type="protein sequence ID" value="CAJ1961447.1"/>
    <property type="molecule type" value="Genomic_DNA"/>
</dbReference>
<evidence type="ECO:0000313" key="8">
    <source>
        <dbReference type="Proteomes" id="UP001295423"/>
    </source>
</evidence>
<dbReference type="InterPro" id="IPR013520">
    <property type="entry name" value="Ribonucl_H"/>
</dbReference>
<feature type="region of interest" description="Disordered" evidence="5">
    <location>
        <begin position="30"/>
        <end position="85"/>
    </location>
</feature>
<dbReference type="Proteomes" id="UP001295423">
    <property type="component" value="Unassembled WGS sequence"/>
</dbReference>
<reference evidence="7" key="1">
    <citation type="submission" date="2023-08" db="EMBL/GenBank/DDBJ databases">
        <authorList>
            <person name="Audoor S."/>
            <person name="Bilcke G."/>
        </authorList>
    </citation>
    <scope>NUCLEOTIDE SEQUENCE</scope>
</reference>
<dbReference type="PANTHER" id="PTHR12801:SF45">
    <property type="entry name" value="RNA EXONUCLEASE 4"/>
    <property type="match status" value="1"/>
</dbReference>
<dbReference type="PANTHER" id="PTHR12801">
    <property type="entry name" value="RNA EXONUCLEASE REXO1 / RECO3 FAMILY MEMBER-RELATED"/>
    <property type="match status" value="1"/>
</dbReference>
<evidence type="ECO:0000256" key="1">
    <source>
        <dbReference type="ARBA" id="ARBA00022552"/>
    </source>
</evidence>
<feature type="compositionally biased region" description="Low complexity" evidence="5">
    <location>
        <begin position="69"/>
        <end position="78"/>
    </location>
</feature>
<feature type="compositionally biased region" description="Polar residues" evidence="5">
    <location>
        <begin position="48"/>
        <end position="68"/>
    </location>
</feature>
<feature type="region of interest" description="Disordered" evidence="5">
    <location>
        <begin position="1"/>
        <end position="20"/>
    </location>
</feature>
<evidence type="ECO:0000256" key="2">
    <source>
        <dbReference type="ARBA" id="ARBA00022722"/>
    </source>
</evidence>
<keyword evidence="2" id="KW-0540">Nuclease</keyword>
<gene>
    <name evidence="7" type="ORF">CYCCA115_LOCUS19201</name>
</gene>
<feature type="domain" description="Exonuclease" evidence="6">
    <location>
        <begin position="94"/>
        <end position="262"/>
    </location>
</feature>
<name>A0AAD2G4T5_9STRA</name>
<dbReference type="Pfam" id="PF00929">
    <property type="entry name" value="RNase_T"/>
    <property type="match status" value="1"/>
</dbReference>
<proteinExistence type="predicted"/>
<sequence>MSTSTFYNNNNNNAPNFMMDNTDHHLDVSFSSSGSFEDSPTRVKGQNPWGTSSNRASSPSFDVSNRENATTTATTTTTGHSYSNVGFQMPHPSSIVALDCEMVGVGKHGDRSSVARVTLIDWEGNALIDSYVIQKLPVTDYRTFVSGITKDNLEGASMTLEQCREQVSRLLYNRILVGHGLKNDLDALGINQPWWLTRDTATYLPFMKKRANNLAWWPRKLKELSCEKLEREIQVYGKPHSPFEDALAALDLYKTVQAVWEQEIYTSLMKTNKFKQQHLTDQRMALMQRQNNNHNMYHSNHHRHHYHNNNKHYRYKYHPSNQQQRYYVPQQQLVQ</sequence>
<evidence type="ECO:0000256" key="4">
    <source>
        <dbReference type="ARBA" id="ARBA00025599"/>
    </source>
</evidence>
<keyword evidence="1" id="KW-0698">rRNA processing</keyword>
<protein>
    <recommendedName>
        <fullName evidence="6">Exonuclease domain-containing protein</fullName>
    </recommendedName>
</protein>
<dbReference type="Gene3D" id="3.30.420.10">
    <property type="entry name" value="Ribonuclease H-like superfamily/Ribonuclease H"/>
    <property type="match status" value="1"/>
</dbReference>
<accession>A0AAD2G4T5</accession>
<dbReference type="GO" id="GO:0006364">
    <property type="term" value="P:rRNA processing"/>
    <property type="evidence" value="ECO:0007669"/>
    <property type="project" value="UniProtKB-KW"/>
</dbReference>
<evidence type="ECO:0000259" key="6">
    <source>
        <dbReference type="SMART" id="SM00479"/>
    </source>
</evidence>
<evidence type="ECO:0000256" key="5">
    <source>
        <dbReference type="SAM" id="MobiDB-lite"/>
    </source>
</evidence>
<dbReference type="AlphaFoldDB" id="A0AAD2G4T5"/>
<dbReference type="SUPFAM" id="SSF53098">
    <property type="entry name" value="Ribonuclease H-like"/>
    <property type="match status" value="1"/>
</dbReference>
<dbReference type="InterPro" id="IPR012337">
    <property type="entry name" value="RNaseH-like_sf"/>
</dbReference>
<comment type="caution">
    <text evidence="7">The sequence shown here is derived from an EMBL/GenBank/DDBJ whole genome shotgun (WGS) entry which is preliminary data.</text>
</comment>
<keyword evidence="3" id="KW-0378">Hydrolase</keyword>
<keyword evidence="8" id="KW-1185">Reference proteome</keyword>
<evidence type="ECO:0000256" key="3">
    <source>
        <dbReference type="ARBA" id="ARBA00022801"/>
    </source>
</evidence>
<dbReference type="InterPro" id="IPR036397">
    <property type="entry name" value="RNaseH_sf"/>
</dbReference>
<comment type="function">
    <text evidence="4">Exoribonuclease involved in ribosome biosynthesis. Involved in the processing of ITS1, the internal transcribed spacer localized between the 18S and 5.8S rRNAs.</text>
</comment>
<dbReference type="GO" id="GO:0005634">
    <property type="term" value="C:nucleus"/>
    <property type="evidence" value="ECO:0007669"/>
    <property type="project" value="TreeGrafter"/>
</dbReference>
<organism evidence="7 8">
    <name type="scientific">Cylindrotheca closterium</name>
    <dbReference type="NCBI Taxonomy" id="2856"/>
    <lineage>
        <taxon>Eukaryota</taxon>
        <taxon>Sar</taxon>
        <taxon>Stramenopiles</taxon>
        <taxon>Ochrophyta</taxon>
        <taxon>Bacillariophyta</taxon>
        <taxon>Bacillariophyceae</taxon>
        <taxon>Bacillariophycidae</taxon>
        <taxon>Bacillariales</taxon>
        <taxon>Bacillariaceae</taxon>
        <taxon>Cylindrotheca</taxon>
    </lineage>
</organism>
<dbReference type="GO" id="GO:0003676">
    <property type="term" value="F:nucleic acid binding"/>
    <property type="evidence" value="ECO:0007669"/>
    <property type="project" value="InterPro"/>
</dbReference>
<evidence type="ECO:0000313" key="7">
    <source>
        <dbReference type="EMBL" id="CAJ1961447.1"/>
    </source>
</evidence>